<feature type="domain" description="Replication initiation protein-like C-terminal" evidence="1">
    <location>
        <begin position="143"/>
        <end position="309"/>
    </location>
</feature>
<dbReference type="GO" id="GO:0003743">
    <property type="term" value="F:translation initiation factor activity"/>
    <property type="evidence" value="ECO:0007669"/>
    <property type="project" value="UniProtKB-KW"/>
</dbReference>
<dbReference type="InterPro" id="IPR003491">
    <property type="entry name" value="REP-like_C"/>
</dbReference>
<gene>
    <name evidence="2" type="ORF">ONOEEDHL_01426</name>
</gene>
<keyword evidence="2" id="KW-0396">Initiation factor</keyword>
<evidence type="ECO:0000313" key="2">
    <source>
        <dbReference type="EMBL" id="VTY11158.1"/>
    </source>
</evidence>
<dbReference type="Pfam" id="PF02486">
    <property type="entry name" value="Rep_trans"/>
    <property type="match status" value="1"/>
</dbReference>
<dbReference type="RefSeq" id="WP_204789046.1">
    <property type="nucleotide sequence ID" value="NZ_CABFLZ010000051.1"/>
</dbReference>
<protein>
    <submittedName>
        <fullName evidence="2">Replication initiation factor</fullName>
    </submittedName>
</protein>
<dbReference type="AlphaFoldDB" id="A0A9X9R053"/>
<sequence>MSQIEYFSHFITDERGKLIEVPQRRGIQDGVFIDWLSITFHEDTLVKIAGCPLVSDTEYMYVLSRKLEEILGFGITRKCKSKGNKFYDSMYRLGSDDVDYGEVHYGGQRDTVLIELKGVGCNLAQAGWEARMKQFLDEAVRPRITRVDLALDFFDGSYTPEQAMLDHDNGFFDNHNMRPKSETVGSAWRKEDGTGKTFYVGRKKNSRFVRVYEKGRQLGDKESPWVRFEIQFNHGDIEIPFEILTDEGGYFCGAFPICSTFKNMPQEKRFEPRSKALNLTFGHKLKHAKNAVGKLVNFMSDLGFTAEEIVRHLKAEQGYPKGLEPEKYDLNELRQAERSGFIHESAEAALDFEVMALDLDSVCFKLSDGYNPHKRLFDVQYEADRKRKEDEAYEQFLQRKYEEGLPLAEQMKRRTARWHEATARNRIKKSKYRLYRGEYRAYTKKPVKFDWYDF</sequence>
<proteinExistence type="predicted"/>
<name>A0A9X9R053_NEISU</name>
<keyword evidence="3" id="KW-1185">Reference proteome</keyword>
<reference evidence="2" key="1">
    <citation type="submission" date="2019-05" db="EMBL/GenBank/DDBJ databases">
        <authorList>
            <person name="Hibberd M."/>
        </authorList>
    </citation>
    <scope>NUCLEOTIDE SEQUENCE</scope>
    <source>
        <strain evidence="2">Neisseria_subflava_BgEED23</strain>
    </source>
</reference>
<evidence type="ECO:0000313" key="3">
    <source>
        <dbReference type="Proteomes" id="UP000626795"/>
    </source>
</evidence>
<organism evidence="2 3">
    <name type="scientific">Neisseria subflava</name>
    <dbReference type="NCBI Taxonomy" id="28449"/>
    <lineage>
        <taxon>Bacteria</taxon>
        <taxon>Pseudomonadati</taxon>
        <taxon>Pseudomonadota</taxon>
        <taxon>Betaproteobacteria</taxon>
        <taxon>Neisseriales</taxon>
        <taxon>Neisseriaceae</taxon>
        <taxon>Neisseria</taxon>
    </lineage>
</organism>
<comment type="caution">
    <text evidence="2">The sequence shown here is derived from an EMBL/GenBank/DDBJ whole genome shotgun (WGS) entry which is preliminary data.</text>
</comment>
<evidence type="ECO:0000259" key="1">
    <source>
        <dbReference type="Pfam" id="PF02486"/>
    </source>
</evidence>
<keyword evidence="2" id="KW-0648">Protein biosynthesis</keyword>
<accession>A0A9X9R053</accession>
<dbReference type="Proteomes" id="UP000626795">
    <property type="component" value="Unassembled WGS sequence"/>
</dbReference>
<dbReference type="EMBL" id="CABFLZ010000051">
    <property type="protein sequence ID" value="VTY11158.1"/>
    <property type="molecule type" value="Genomic_DNA"/>
</dbReference>